<dbReference type="Proteomes" id="UP001140453">
    <property type="component" value="Unassembled WGS sequence"/>
</dbReference>
<evidence type="ECO:0000256" key="3">
    <source>
        <dbReference type="ARBA" id="ARBA00022525"/>
    </source>
</evidence>
<comment type="subcellular location">
    <subcellularLocation>
        <location evidence="2">Secreted</location>
    </subcellularLocation>
</comment>
<name>A0A9W8Z0A1_9PEZI</name>
<protein>
    <recommendedName>
        <fullName evidence="15">lytic cellulose monooxygenase (C4-dehydrogenating)</fullName>
        <ecNumber evidence="15">1.14.99.56</ecNumber>
    </recommendedName>
</protein>
<feature type="domain" description="Auxiliary Activity family 9 catalytic" evidence="17">
    <location>
        <begin position="18"/>
        <end position="224"/>
    </location>
</feature>
<dbReference type="EMBL" id="JAPEVB010000001">
    <property type="protein sequence ID" value="KAJ4396472.1"/>
    <property type="molecule type" value="Genomic_DNA"/>
</dbReference>
<organism evidence="18 19">
    <name type="scientific">Gnomoniopsis smithogilvyi</name>
    <dbReference type="NCBI Taxonomy" id="1191159"/>
    <lineage>
        <taxon>Eukaryota</taxon>
        <taxon>Fungi</taxon>
        <taxon>Dikarya</taxon>
        <taxon>Ascomycota</taxon>
        <taxon>Pezizomycotina</taxon>
        <taxon>Sordariomycetes</taxon>
        <taxon>Sordariomycetidae</taxon>
        <taxon>Diaporthales</taxon>
        <taxon>Gnomoniaceae</taxon>
        <taxon>Gnomoniopsis</taxon>
    </lineage>
</organism>
<evidence type="ECO:0000256" key="15">
    <source>
        <dbReference type="ARBA" id="ARBA00047174"/>
    </source>
</evidence>
<dbReference type="AlphaFoldDB" id="A0A9W8Z0A1"/>
<evidence type="ECO:0000256" key="2">
    <source>
        <dbReference type="ARBA" id="ARBA00004613"/>
    </source>
</evidence>
<keyword evidence="3" id="KW-0964">Secreted</keyword>
<comment type="catalytic activity">
    <reaction evidence="14">
        <text>[(1-&gt;4)-beta-D-glucosyl]n+m + reduced acceptor + O2 = 4-dehydro-beta-D-glucosyl-[(1-&gt;4)-beta-D-glucosyl]n-1 + [(1-&gt;4)-beta-D-glucosyl]m + acceptor + H2O.</text>
        <dbReference type="EC" id="1.14.99.56"/>
    </reaction>
</comment>
<dbReference type="CDD" id="cd21175">
    <property type="entry name" value="LPMO_AA9"/>
    <property type="match status" value="1"/>
</dbReference>
<feature type="chain" id="PRO_5040743717" description="lytic cellulose monooxygenase (C4-dehydrogenating)" evidence="16">
    <location>
        <begin position="18"/>
        <end position="245"/>
    </location>
</feature>
<dbReference type="OrthoDB" id="2525337at2759"/>
<dbReference type="GO" id="GO:0005576">
    <property type="term" value="C:extracellular region"/>
    <property type="evidence" value="ECO:0007669"/>
    <property type="project" value="UniProtKB-SubCell"/>
</dbReference>
<dbReference type="Gene3D" id="2.70.50.70">
    <property type="match status" value="1"/>
</dbReference>
<evidence type="ECO:0000256" key="11">
    <source>
        <dbReference type="ARBA" id="ARBA00023277"/>
    </source>
</evidence>
<accession>A0A9W8Z0A1</accession>
<evidence type="ECO:0000256" key="7">
    <source>
        <dbReference type="ARBA" id="ARBA00023002"/>
    </source>
</evidence>
<evidence type="ECO:0000256" key="4">
    <source>
        <dbReference type="ARBA" id="ARBA00022723"/>
    </source>
</evidence>
<evidence type="ECO:0000313" key="18">
    <source>
        <dbReference type="EMBL" id="KAJ4396472.1"/>
    </source>
</evidence>
<sequence length="245" mass="25261">MKLCLFSAAALSAGVQAHGFFQKLSINGAEQASLAALRVPPTNNPVYDPTSDPIICGAAGTTSTVVASTQPGDKIGVWFQHTIGGPQGANDPDNPIAASHKGPVIAYLAKVDNAATSSQTGLKWFKIGQDTFDTSTKKWGVDNLIANNGWAYFTLPTCLAPGQYLLRVEIIALHSAYTAGGAQFYTSCAQLSVSGSGTLDPSTVSFPGAYAESDPGITINIYGSSGQPDNNGKAYTAPGPAVVTC</sequence>
<comment type="similarity">
    <text evidence="13">Belongs to the polysaccharide monooxygenase AA9 family.</text>
</comment>
<keyword evidence="7" id="KW-0560">Oxidoreductase</keyword>
<keyword evidence="11" id="KW-0119">Carbohydrate metabolism</keyword>
<evidence type="ECO:0000256" key="1">
    <source>
        <dbReference type="ARBA" id="ARBA00001973"/>
    </source>
</evidence>
<keyword evidence="5 16" id="KW-0732">Signal</keyword>
<evidence type="ECO:0000256" key="12">
    <source>
        <dbReference type="ARBA" id="ARBA00023326"/>
    </source>
</evidence>
<evidence type="ECO:0000256" key="6">
    <source>
        <dbReference type="ARBA" id="ARBA00023001"/>
    </source>
</evidence>
<evidence type="ECO:0000256" key="16">
    <source>
        <dbReference type="SAM" id="SignalP"/>
    </source>
</evidence>
<evidence type="ECO:0000256" key="13">
    <source>
        <dbReference type="ARBA" id="ARBA00044502"/>
    </source>
</evidence>
<dbReference type="GO" id="GO:0046872">
    <property type="term" value="F:metal ion binding"/>
    <property type="evidence" value="ECO:0007669"/>
    <property type="project" value="UniProtKB-KW"/>
</dbReference>
<evidence type="ECO:0000256" key="5">
    <source>
        <dbReference type="ARBA" id="ARBA00022729"/>
    </source>
</evidence>
<evidence type="ECO:0000313" key="19">
    <source>
        <dbReference type="Proteomes" id="UP001140453"/>
    </source>
</evidence>
<evidence type="ECO:0000256" key="14">
    <source>
        <dbReference type="ARBA" id="ARBA00045077"/>
    </source>
</evidence>
<feature type="signal peptide" evidence="16">
    <location>
        <begin position="1"/>
        <end position="17"/>
    </location>
</feature>
<evidence type="ECO:0000259" key="17">
    <source>
        <dbReference type="Pfam" id="PF03443"/>
    </source>
</evidence>
<gene>
    <name evidence="18" type="ORF">N0V93_000691</name>
</gene>
<keyword evidence="4" id="KW-0479">Metal-binding</keyword>
<comment type="caution">
    <text evidence="18">The sequence shown here is derived from an EMBL/GenBank/DDBJ whole genome shotgun (WGS) entry which is preliminary data.</text>
</comment>
<dbReference type="GO" id="GO:0004497">
    <property type="term" value="F:monooxygenase activity"/>
    <property type="evidence" value="ECO:0007669"/>
    <property type="project" value="UniProtKB-KW"/>
</dbReference>
<keyword evidence="10" id="KW-1015">Disulfide bond</keyword>
<evidence type="ECO:0000256" key="10">
    <source>
        <dbReference type="ARBA" id="ARBA00023157"/>
    </source>
</evidence>
<keyword evidence="19" id="KW-1185">Reference proteome</keyword>
<dbReference type="PANTHER" id="PTHR33353:SF13">
    <property type="entry name" value="ENDOGLUCANASE II"/>
    <property type="match status" value="1"/>
</dbReference>
<comment type="cofactor">
    <cofactor evidence="1">
        <name>Cu(2+)</name>
        <dbReference type="ChEBI" id="CHEBI:29036"/>
    </cofactor>
</comment>
<keyword evidence="9" id="KW-0503">Monooxygenase</keyword>
<dbReference type="InterPro" id="IPR005103">
    <property type="entry name" value="AA9_LPMO"/>
</dbReference>
<keyword evidence="6" id="KW-0136">Cellulose degradation</keyword>
<evidence type="ECO:0000256" key="9">
    <source>
        <dbReference type="ARBA" id="ARBA00023033"/>
    </source>
</evidence>
<dbReference type="EC" id="1.14.99.56" evidence="15"/>
<dbReference type="PANTHER" id="PTHR33353">
    <property type="entry name" value="PUTATIVE (AFU_ORTHOLOGUE AFUA_1G12560)-RELATED"/>
    <property type="match status" value="1"/>
</dbReference>
<dbReference type="Pfam" id="PF03443">
    <property type="entry name" value="AA9"/>
    <property type="match status" value="1"/>
</dbReference>
<dbReference type="InterPro" id="IPR049892">
    <property type="entry name" value="AA9"/>
</dbReference>
<keyword evidence="8" id="KW-0186">Copper</keyword>
<proteinExistence type="inferred from homology"/>
<reference evidence="18" key="1">
    <citation type="submission" date="2022-10" db="EMBL/GenBank/DDBJ databases">
        <title>Tapping the CABI collections for fungal endophytes: first genome assemblies for Collariella, Neodidymelliopsis, Ascochyta clinopodiicola, Didymella pomorum, Didymosphaeria variabile, Neocosmospora piperis and Neocucurbitaria cava.</title>
        <authorList>
            <person name="Hill R."/>
        </authorList>
    </citation>
    <scope>NUCLEOTIDE SEQUENCE</scope>
    <source>
        <strain evidence="18">IMI 355082</strain>
    </source>
</reference>
<keyword evidence="12" id="KW-0624">Polysaccharide degradation</keyword>
<evidence type="ECO:0000256" key="8">
    <source>
        <dbReference type="ARBA" id="ARBA00023008"/>
    </source>
</evidence>
<dbReference type="GO" id="GO:0030245">
    <property type="term" value="P:cellulose catabolic process"/>
    <property type="evidence" value="ECO:0007669"/>
    <property type="project" value="UniProtKB-KW"/>
</dbReference>